<gene>
    <name evidence="4" type="ORF">H8R27_01980</name>
</gene>
<reference evidence="4 5" key="1">
    <citation type="submission" date="2020-08" db="EMBL/GenBank/DDBJ databases">
        <title>Description of novel Flavobacterium F-408 isolate.</title>
        <authorList>
            <person name="Saticioglu I.B."/>
            <person name="Duman M."/>
            <person name="Altun S."/>
        </authorList>
    </citation>
    <scope>NUCLEOTIDE SEQUENCE [LARGE SCALE GENOMIC DNA]</scope>
    <source>
        <strain evidence="4 5">F-408</strain>
    </source>
</reference>
<dbReference type="Proteomes" id="UP000605990">
    <property type="component" value="Unassembled WGS sequence"/>
</dbReference>
<dbReference type="InterPro" id="IPR011990">
    <property type="entry name" value="TPR-like_helical_dom_sf"/>
</dbReference>
<evidence type="ECO:0000256" key="2">
    <source>
        <dbReference type="ARBA" id="ARBA00022803"/>
    </source>
</evidence>
<proteinExistence type="predicted"/>
<dbReference type="SMART" id="SM00028">
    <property type="entry name" value="TPR"/>
    <property type="match status" value="2"/>
</dbReference>
<dbReference type="Pfam" id="PF13414">
    <property type="entry name" value="TPR_11"/>
    <property type="match status" value="1"/>
</dbReference>
<dbReference type="PROSITE" id="PS50005">
    <property type="entry name" value="TPR"/>
    <property type="match status" value="2"/>
</dbReference>
<keyword evidence="2 3" id="KW-0802">TPR repeat</keyword>
<dbReference type="RefSeq" id="WP_187002987.1">
    <property type="nucleotide sequence ID" value="NZ_JAANOQ010000001.1"/>
</dbReference>
<dbReference type="EMBL" id="JACRUN010000001">
    <property type="protein sequence ID" value="MBC5833645.1"/>
    <property type="molecule type" value="Genomic_DNA"/>
</dbReference>
<evidence type="ECO:0000313" key="5">
    <source>
        <dbReference type="Proteomes" id="UP000605990"/>
    </source>
</evidence>
<evidence type="ECO:0000256" key="3">
    <source>
        <dbReference type="PROSITE-ProRule" id="PRU00339"/>
    </source>
</evidence>
<dbReference type="InterPro" id="IPR050498">
    <property type="entry name" value="Ycf3"/>
</dbReference>
<sequence>MDKDFVNAKLAFKEVIKLDPKNHESYYYIGVCNIKLNFYKESIADFDKTIELNPKYAKAYYNRGVAKFHLSENESGCLDFRKAVELQPGYDEAIKSIMRFCK</sequence>
<keyword evidence="1" id="KW-0677">Repeat</keyword>
<feature type="repeat" description="TPR" evidence="3">
    <location>
        <begin position="57"/>
        <end position="90"/>
    </location>
</feature>
<comment type="caution">
    <text evidence="4">The sequence shown here is derived from an EMBL/GenBank/DDBJ whole genome shotgun (WGS) entry which is preliminary data.</text>
</comment>
<dbReference type="PANTHER" id="PTHR44858:SF1">
    <property type="entry name" value="UDP-N-ACETYLGLUCOSAMINE--PEPTIDE N-ACETYLGLUCOSAMINYLTRANSFERASE SPINDLY-RELATED"/>
    <property type="match status" value="1"/>
</dbReference>
<keyword evidence="5" id="KW-1185">Reference proteome</keyword>
<evidence type="ECO:0000313" key="4">
    <source>
        <dbReference type="EMBL" id="MBC5833645.1"/>
    </source>
</evidence>
<organism evidence="4 5">
    <name type="scientific">Flavobacterium bernardetii</name>
    <dbReference type="NCBI Taxonomy" id="2813823"/>
    <lineage>
        <taxon>Bacteria</taxon>
        <taxon>Pseudomonadati</taxon>
        <taxon>Bacteroidota</taxon>
        <taxon>Flavobacteriia</taxon>
        <taxon>Flavobacteriales</taxon>
        <taxon>Flavobacteriaceae</taxon>
        <taxon>Flavobacterium</taxon>
    </lineage>
</organism>
<dbReference type="InterPro" id="IPR019734">
    <property type="entry name" value="TPR_rpt"/>
</dbReference>
<dbReference type="Gene3D" id="1.25.40.10">
    <property type="entry name" value="Tetratricopeptide repeat domain"/>
    <property type="match status" value="1"/>
</dbReference>
<dbReference type="PANTHER" id="PTHR44858">
    <property type="entry name" value="TETRATRICOPEPTIDE REPEAT PROTEIN 6"/>
    <property type="match status" value="1"/>
</dbReference>
<accession>A0ABR7IV29</accession>
<feature type="repeat" description="TPR" evidence="3">
    <location>
        <begin position="23"/>
        <end position="56"/>
    </location>
</feature>
<name>A0ABR7IV29_9FLAO</name>
<protein>
    <submittedName>
        <fullName evidence="4">Tetratricopeptide repeat protein</fullName>
    </submittedName>
</protein>
<dbReference type="SUPFAM" id="SSF48452">
    <property type="entry name" value="TPR-like"/>
    <property type="match status" value="1"/>
</dbReference>
<evidence type="ECO:0000256" key="1">
    <source>
        <dbReference type="ARBA" id="ARBA00022737"/>
    </source>
</evidence>